<protein>
    <recommendedName>
        <fullName evidence="4">SH3 domain-containing protein</fullName>
    </recommendedName>
</protein>
<gene>
    <name evidence="2" type="ORF">C8D90_11436</name>
</gene>
<dbReference type="PROSITE" id="PS51257">
    <property type="entry name" value="PROKAR_LIPOPROTEIN"/>
    <property type="match status" value="1"/>
</dbReference>
<name>A0A370Q700_9GAMM</name>
<proteinExistence type="predicted"/>
<feature type="signal peptide" evidence="1">
    <location>
        <begin position="1"/>
        <end position="22"/>
    </location>
</feature>
<comment type="caution">
    <text evidence="2">The sequence shown here is derived from an EMBL/GenBank/DDBJ whole genome shotgun (WGS) entry which is preliminary data.</text>
</comment>
<organism evidence="2 3">
    <name type="scientific">Enterobacillus tribolii</name>
    <dbReference type="NCBI Taxonomy" id="1487935"/>
    <lineage>
        <taxon>Bacteria</taxon>
        <taxon>Pseudomonadati</taxon>
        <taxon>Pseudomonadota</taxon>
        <taxon>Gammaproteobacteria</taxon>
        <taxon>Enterobacterales</taxon>
        <taxon>Hafniaceae</taxon>
        <taxon>Enterobacillus</taxon>
    </lineage>
</organism>
<reference evidence="2 3" key="1">
    <citation type="submission" date="2018-07" db="EMBL/GenBank/DDBJ databases">
        <title>Genomic Encyclopedia of Type Strains, Phase IV (KMG-IV): sequencing the most valuable type-strain genomes for metagenomic binning, comparative biology and taxonomic classification.</title>
        <authorList>
            <person name="Goeker M."/>
        </authorList>
    </citation>
    <scope>NUCLEOTIDE SEQUENCE [LARGE SCALE GENOMIC DNA]</scope>
    <source>
        <strain evidence="2 3">DSM 103736</strain>
    </source>
</reference>
<evidence type="ECO:0000313" key="2">
    <source>
        <dbReference type="EMBL" id="RDK84117.1"/>
    </source>
</evidence>
<feature type="chain" id="PRO_5016803108" description="SH3 domain-containing protein" evidence="1">
    <location>
        <begin position="23"/>
        <end position="171"/>
    </location>
</feature>
<dbReference type="RefSeq" id="WP_115460311.1">
    <property type="nucleotide sequence ID" value="NZ_QRAP01000014.1"/>
</dbReference>
<dbReference type="AlphaFoldDB" id="A0A370Q700"/>
<accession>A0A370Q700</accession>
<sequence>MKIRITLALLAALTLSACVPKAPPPVDKDTIITSEVNGVTLNHRAGVQAPKEFKPINEEYRSLYSASVMDRPGYGGDIITYLDNAAPFYALGEVEGGWLAISAIRDGNLIGYVKGNAGVLKDKHRATVLKDRRVRRTSKPATTAPAPKKKNCVDAGDGTACKDTGTSTWIL</sequence>
<dbReference type="EMBL" id="QRAP01000014">
    <property type="protein sequence ID" value="RDK84117.1"/>
    <property type="molecule type" value="Genomic_DNA"/>
</dbReference>
<keyword evidence="3" id="KW-1185">Reference proteome</keyword>
<keyword evidence="1" id="KW-0732">Signal</keyword>
<evidence type="ECO:0000313" key="3">
    <source>
        <dbReference type="Proteomes" id="UP000254848"/>
    </source>
</evidence>
<evidence type="ECO:0008006" key="4">
    <source>
        <dbReference type="Google" id="ProtNLM"/>
    </source>
</evidence>
<dbReference type="OrthoDB" id="6546251at2"/>
<evidence type="ECO:0000256" key="1">
    <source>
        <dbReference type="SAM" id="SignalP"/>
    </source>
</evidence>
<dbReference type="Proteomes" id="UP000254848">
    <property type="component" value="Unassembled WGS sequence"/>
</dbReference>